<dbReference type="eggNOG" id="ENOG503422N">
    <property type="taxonomic scope" value="Bacteria"/>
</dbReference>
<dbReference type="SUPFAM" id="SSF160246">
    <property type="entry name" value="EspE N-terminal domain-like"/>
    <property type="match status" value="1"/>
</dbReference>
<comment type="caution">
    <text evidence="1">The sequence shown here is derived from an EMBL/GenBank/DDBJ whole genome shotgun (WGS) entry which is preliminary data.</text>
</comment>
<dbReference type="Proteomes" id="UP000004200">
    <property type="component" value="Unassembled WGS sequence"/>
</dbReference>
<organism evidence="1 2">
    <name type="scientific">Thiorhodococcus drewsii AZ1</name>
    <dbReference type="NCBI Taxonomy" id="765913"/>
    <lineage>
        <taxon>Bacteria</taxon>
        <taxon>Pseudomonadati</taxon>
        <taxon>Pseudomonadota</taxon>
        <taxon>Gammaproteobacteria</taxon>
        <taxon>Chromatiales</taxon>
        <taxon>Chromatiaceae</taxon>
        <taxon>Thiorhodococcus</taxon>
    </lineage>
</organism>
<dbReference type="EMBL" id="AFWT01000022">
    <property type="protein sequence ID" value="EGV29904.1"/>
    <property type="molecule type" value="Genomic_DNA"/>
</dbReference>
<reference evidence="1 2" key="1">
    <citation type="submission" date="2011-06" db="EMBL/GenBank/DDBJ databases">
        <title>The draft genome of Thiorhodococcus drewsii AZ1.</title>
        <authorList>
            <consortium name="US DOE Joint Genome Institute (JGI-PGF)"/>
            <person name="Lucas S."/>
            <person name="Han J."/>
            <person name="Lapidus A."/>
            <person name="Cheng J.-F."/>
            <person name="Goodwin L."/>
            <person name="Pitluck S."/>
            <person name="Peters L."/>
            <person name="Land M.L."/>
            <person name="Hauser L."/>
            <person name="Vogl K."/>
            <person name="Liu Z."/>
            <person name="Imhoff J."/>
            <person name="Thiel V."/>
            <person name="Frigaard N.-U."/>
            <person name="Bryant D.A."/>
            <person name="Woyke T.J."/>
        </authorList>
    </citation>
    <scope>NUCLEOTIDE SEQUENCE [LARGE SCALE GENOMIC DNA]</scope>
    <source>
        <strain evidence="1 2">AZ1</strain>
    </source>
</reference>
<proteinExistence type="predicted"/>
<keyword evidence="2" id="KW-1185">Reference proteome</keyword>
<dbReference type="OrthoDB" id="5769962at2"/>
<dbReference type="InterPro" id="IPR037257">
    <property type="entry name" value="T2SS_E_N_sf"/>
</dbReference>
<protein>
    <recommendedName>
        <fullName evidence="3">Bacteriophage N4 adsorption protein B</fullName>
    </recommendedName>
</protein>
<accession>G2E411</accession>
<evidence type="ECO:0000313" key="1">
    <source>
        <dbReference type="EMBL" id="EGV29904.1"/>
    </source>
</evidence>
<dbReference type="RefSeq" id="WP_007041737.1">
    <property type="nucleotide sequence ID" value="NZ_AFWT01000022.1"/>
</dbReference>
<name>G2E411_9GAMM</name>
<dbReference type="AlphaFoldDB" id="G2E411"/>
<gene>
    <name evidence="1" type="ORF">ThidrDRAFT_3024</name>
</gene>
<evidence type="ECO:0008006" key="3">
    <source>
        <dbReference type="Google" id="ProtNLM"/>
    </source>
</evidence>
<evidence type="ECO:0000313" key="2">
    <source>
        <dbReference type="Proteomes" id="UP000004200"/>
    </source>
</evidence>
<sequence length="136" mass="15483">MNDHMVETLDIPILFGRFLVLTGLVKEEDIAEAAAVQRDLNASPLFHLVEQGILSMEEIMRARQYQREQMVTFCQATRALDIMSEEDCAAMLDRTAKQRFQLGDILVKQGKISEAQLAEALNRHRRHQENSGLDQA</sequence>